<sequence>MGPYELLADLEVVLTSSKSIVSTGDGDLLVDVTGRCVGACRDVVRCDCAKPAVVVVVGEPSGLVVLCGVPCTVNWSIDSN</sequence>
<comment type="caution">
    <text evidence="1">The sequence shown here is derived from an EMBL/GenBank/DDBJ whole genome shotgun (WGS) entry which is preliminary data.</text>
</comment>
<dbReference type="Proteomes" id="UP000299102">
    <property type="component" value="Unassembled WGS sequence"/>
</dbReference>
<keyword evidence="2" id="KW-1185">Reference proteome</keyword>
<gene>
    <name evidence="1" type="ORF">EVAR_72386_1</name>
</gene>
<feature type="non-terminal residue" evidence="1">
    <location>
        <position position="80"/>
    </location>
</feature>
<proteinExistence type="predicted"/>
<dbReference type="EMBL" id="BGZK01007036">
    <property type="protein sequence ID" value="GBP01967.1"/>
    <property type="molecule type" value="Genomic_DNA"/>
</dbReference>
<dbReference type="AlphaFoldDB" id="A0A4C1SKX3"/>
<protein>
    <submittedName>
        <fullName evidence="1">Uncharacterized protein</fullName>
    </submittedName>
</protein>
<name>A0A4C1SKX3_EUMVA</name>
<evidence type="ECO:0000313" key="2">
    <source>
        <dbReference type="Proteomes" id="UP000299102"/>
    </source>
</evidence>
<organism evidence="1 2">
    <name type="scientific">Eumeta variegata</name>
    <name type="common">Bagworm moth</name>
    <name type="synonym">Eumeta japonica</name>
    <dbReference type="NCBI Taxonomy" id="151549"/>
    <lineage>
        <taxon>Eukaryota</taxon>
        <taxon>Metazoa</taxon>
        <taxon>Ecdysozoa</taxon>
        <taxon>Arthropoda</taxon>
        <taxon>Hexapoda</taxon>
        <taxon>Insecta</taxon>
        <taxon>Pterygota</taxon>
        <taxon>Neoptera</taxon>
        <taxon>Endopterygota</taxon>
        <taxon>Lepidoptera</taxon>
        <taxon>Glossata</taxon>
        <taxon>Ditrysia</taxon>
        <taxon>Tineoidea</taxon>
        <taxon>Psychidae</taxon>
        <taxon>Oiketicinae</taxon>
        <taxon>Eumeta</taxon>
    </lineage>
</organism>
<reference evidence="1 2" key="1">
    <citation type="journal article" date="2019" name="Commun. Biol.">
        <title>The bagworm genome reveals a unique fibroin gene that provides high tensile strength.</title>
        <authorList>
            <person name="Kono N."/>
            <person name="Nakamura H."/>
            <person name="Ohtoshi R."/>
            <person name="Tomita M."/>
            <person name="Numata K."/>
            <person name="Arakawa K."/>
        </authorList>
    </citation>
    <scope>NUCLEOTIDE SEQUENCE [LARGE SCALE GENOMIC DNA]</scope>
</reference>
<evidence type="ECO:0000313" key="1">
    <source>
        <dbReference type="EMBL" id="GBP01967.1"/>
    </source>
</evidence>
<accession>A0A4C1SKX3</accession>